<dbReference type="PROSITE" id="PS50884">
    <property type="entry name" value="ZF_DOF_2"/>
    <property type="match status" value="1"/>
</dbReference>
<dbReference type="AlphaFoldDB" id="A0ABD3SIP3"/>
<keyword evidence="7 8" id="KW-0539">Nucleus</keyword>
<dbReference type="Proteomes" id="UP001634393">
    <property type="component" value="Unassembled WGS sequence"/>
</dbReference>
<organism evidence="12 13">
    <name type="scientific">Penstemon smallii</name>
    <dbReference type="NCBI Taxonomy" id="265156"/>
    <lineage>
        <taxon>Eukaryota</taxon>
        <taxon>Viridiplantae</taxon>
        <taxon>Streptophyta</taxon>
        <taxon>Embryophyta</taxon>
        <taxon>Tracheophyta</taxon>
        <taxon>Spermatophyta</taxon>
        <taxon>Magnoliopsida</taxon>
        <taxon>eudicotyledons</taxon>
        <taxon>Gunneridae</taxon>
        <taxon>Pentapetalae</taxon>
        <taxon>asterids</taxon>
        <taxon>lamiids</taxon>
        <taxon>Lamiales</taxon>
        <taxon>Plantaginaceae</taxon>
        <taxon>Cheloneae</taxon>
        <taxon>Penstemon</taxon>
    </lineage>
</organism>
<accession>A0ABD3SIP3</accession>
<dbReference type="PANTHER" id="PTHR31992:SF62">
    <property type="entry name" value="DOF ZINC FINGER PROTEIN DOF3.1"/>
    <property type="match status" value="1"/>
</dbReference>
<evidence type="ECO:0000256" key="3">
    <source>
        <dbReference type="ARBA" id="ARBA00022833"/>
    </source>
</evidence>
<protein>
    <recommendedName>
        <fullName evidence="9">Dof zinc finger protein</fullName>
    </recommendedName>
</protein>
<evidence type="ECO:0000256" key="10">
    <source>
        <dbReference type="SAM" id="MobiDB-lite"/>
    </source>
</evidence>
<proteinExistence type="predicted"/>
<dbReference type="EMBL" id="JBJXBP010000006">
    <property type="protein sequence ID" value="KAL3824432.1"/>
    <property type="molecule type" value="Genomic_DNA"/>
</dbReference>
<dbReference type="Pfam" id="PF02701">
    <property type="entry name" value="Zn_ribbon_Dof"/>
    <property type="match status" value="1"/>
</dbReference>
<keyword evidence="3 9" id="KW-0862">Zinc</keyword>
<dbReference type="PROSITE" id="PS01361">
    <property type="entry name" value="ZF_DOF_1"/>
    <property type="match status" value="1"/>
</dbReference>
<evidence type="ECO:0000256" key="8">
    <source>
        <dbReference type="PROSITE-ProRule" id="PRU00071"/>
    </source>
</evidence>
<dbReference type="InterPro" id="IPR045174">
    <property type="entry name" value="Dof"/>
</dbReference>
<sequence length="262" mass="27813">MQDPSLYSQIKAQVVQQQHPQPQFPEQEHLKCPRCDSPNTKFCYYNNYNLSQPRHFCKNCKRYWTKGGALRNIPVGGGSRKNTKRSSSSSSSAPDPTSTKRPAPAASVLKDNNNNNKNDGKNVNGEMAETLPLMGENFGGQFGNLLEVSGSFSSLLGSGGGQFGNFLDGMGQNGSSLPISEHFGDPGSGQDVDPGVGLGSGNSSNGDGFLNIQGGGGGGNETGCWSGGSNGWPDLSIYTPGSTFHRMNECVKIDIIRRIGSI</sequence>
<feature type="domain" description="Dof-type" evidence="11">
    <location>
        <begin position="30"/>
        <end position="84"/>
    </location>
</feature>
<keyword evidence="4 9" id="KW-0805">Transcription regulation</keyword>
<evidence type="ECO:0000256" key="1">
    <source>
        <dbReference type="ARBA" id="ARBA00022723"/>
    </source>
</evidence>
<comment type="function">
    <text evidence="9">Transcription factor that binds specifically to a 5'-AA[AG]G-3' consensus core sequence.</text>
</comment>
<reference evidence="12 13" key="1">
    <citation type="submission" date="2024-12" db="EMBL/GenBank/DDBJ databases">
        <title>The unique morphological basis and parallel evolutionary history of personate flowers in Penstemon.</title>
        <authorList>
            <person name="Depatie T.H."/>
            <person name="Wessinger C.A."/>
        </authorList>
    </citation>
    <scope>NUCLEOTIDE SEQUENCE [LARGE SCALE GENOMIC DNA]</scope>
    <source>
        <strain evidence="12">WTNN_2</strain>
        <tissue evidence="12">Leaf</tissue>
    </source>
</reference>
<evidence type="ECO:0000313" key="12">
    <source>
        <dbReference type="EMBL" id="KAL3824432.1"/>
    </source>
</evidence>
<comment type="caution">
    <text evidence="12">The sequence shown here is derived from an EMBL/GenBank/DDBJ whole genome shotgun (WGS) entry which is preliminary data.</text>
</comment>
<feature type="region of interest" description="Disordered" evidence="10">
    <location>
        <begin position="71"/>
        <end position="125"/>
    </location>
</feature>
<dbReference type="InterPro" id="IPR003851">
    <property type="entry name" value="Znf_Dof"/>
</dbReference>
<evidence type="ECO:0000256" key="5">
    <source>
        <dbReference type="ARBA" id="ARBA00023125"/>
    </source>
</evidence>
<keyword evidence="6 9" id="KW-0804">Transcription</keyword>
<keyword evidence="1 9" id="KW-0479">Metal-binding</keyword>
<feature type="region of interest" description="Disordered" evidence="10">
    <location>
        <begin position="1"/>
        <end position="29"/>
    </location>
</feature>
<keyword evidence="2 8" id="KW-0863">Zinc-finger</keyword>
<feature type="compositionally biased region" description="Polar residues" evidence="10">
    <location>
        <begin position="1"/>
        <end position="11"/>
    </location>
</feature>
<feature type="compositionally biased region" description="Low complexity" evidence="10">
    <location>
        <begin position="110"/>
        <end position="125"/>
    </location>
</feature>
<evidence type="ECO:0000256" key="6">
    <source>
        <dbReference type="ARBA" id="ARBA00023163"/>
    </source>
</evidence>
<evidence type="ECO:0000256" key="7">
    <source>
        <dbReference type="ARBA" id="ARBA00023242"/>
    </source>
</evidence>
<dbReference type="GO" id="GO:0008270">
    <property type="term" value="F:zinc ion binding"/>
    <property type="evidence" value="ECO:0007669"/>
    <property type="project" value="UniProtKB-KW"/>
</dbReference>
<gene>
    <name evidence="12" type="ORF">ACJIZ3_020461</name>
</gene>
<evidence type="ECO:0000256" key="9">
    <source>
        <dbReference type="RuleBase" id="RU369094"/>
    </source>
</evidence>
<dbReference type="GO" id="GO:0003677">
    <property type="term" value="F:DNA binding"/>
    <property type="evidence" value="ECO:0007669"/>
    <property type="project" value="UniProtKB-UniRule"/>
</dbReference>
<evidence type="ECO:0000256" key="2">
    <source>
        <dbReference type="ARBA" id="ARBA00022771"/>
    </source>
</evidence>
<feature type="compositionally biased region" description="Low complexity" evidence="10">
    <location>
        <begin position="13"/>
        <end position="25"/>
    </location>
</feature>
<evidence type="ECO:0000313" key="13">
    <source>
        <dbReference type="Proteomes" id="UP001634393"/>
    </source>
</evidence>
<dbReference type="GO" id="GO:0003700">
    <property type="term" value="F:DNA-binding transcription factor activity"/>
    <property type="evidence" value="ECO:0007669"/>
    <property type="project" value="UniProtKB-UniRule"/>
</dbReference>
<evidence type="ECO:0000256" key="4">
    <source>
        <dbReference type="ARBA" id="ARBA00023015"/>
    </source>
</evidence>
<name>A0ABD3SIP3_9LAMI</name>
<keyword evidence="13" id="KW-1185">Reference proteome</keyword>
<dbReference type="GO" id="GO:0005634">
    <property type="term" value="C:nucleus"/>
    <property type="evidence" value="ECO:0007669"/>
    <property type="project" value="UniProtKB-SubCell"/>
</dbReference>
<evidence type="ECO:0000259" key="11">
    <source>
        <dbReference type="PROSITE" id="PS50884"/>
    </source>
</evidence>
<keyword evidence="5 8" id="KW-0238">DNA-binding</keyword>
<comment type="subcellular location">
    <subcellularLocation>
        <location evidence="8 9">Nucleus</location>
    </subcellularLocation>
</comment>
<dbReference type="PANTHER" id="PTHR31992">
    <property type="entry name" value="DOF ZINC FINGER PROTEIN DOF1.4-RELATED"/>
    <property type="match status" value="1"/>
</dbReference>